<reference evidence="1 2" key="1">
    <citation type="submission" date="2015-10" db="EMBL/GenBank/DDBJ databases">
        <title>Candidatus Desulfofervidus auxilii, a hydrogenotrophic sulfate-reducing bacterium involved in the thermophilic anaerobic oxidation of methane.</title>
        <authorList>
            <person name="Krukenberg V."/>
            <person name="Richter M."/>
            <person name="Wegener G."/>
        </authorList>
    </citation>
    <scope>NUCLEOTIDE SEQUENCE [LARGE SCALE GENOMIC DNA]</scope>
    <source>
        <strain evidence="1 2">HS1</strain>
    </source>
</reference>
<dbReference type="RefSeq" id="WP_066065899.1">
    <property type="nucleotide sequence ID" value="NZ_CP013015.1"/>
</dbReference>
<name>A0A7U4QMP2_DESA2</name>
<dbReference type="EMBL" id="CP013015">
    <property type="protein sequence ID" value="AMM42173.1"/>
    <property type="molecule type" value="Genomic_DNA"/>
</dbReference>
<protein>
    <submittedName>
        <fullName evidence="1">Uncharacterized protein</fullName>
    </submittedName>
</protein>
<gene>
    <name evidence="1" type="ORF">HS1_002391</name>
</gene>
<organism evidence="1 2">
    <name type="scientific">Desulfofervidus auxilii</name>
    <dbReference type="NCBI Taxonomy" id="1621989"/>
    <lineage>
        <taxon>Bacteria</taxon>
        <taxon>Pseudomonadati</taxon>
        <taxon>Thermodesulfobacteriota</taxon>
        <taxon>Candidatus Desulfofervidia</taxon>
        <taxon>Candidatus Desulfofervidales</taxon>
        <taxon>Candidatus Desulfofervidaceae</taxon>
        <taxon>Candidatus Desulfofervidus</taxon>
    </lineage>
</organism>
<sequence length="83" mass="9159">MGRADIDFSYNTDCSQKDGLGLFIKTTEEVYLQAFSDYLKTIADKLQATSQMYYAFGFGKLDLSGLNEQGGIAKAISSYYVTA</sequence>
<dbReference type="AlphaFoldDB" id="A0A7U4QMP2"/>
<keyword evidence="2" id="KW-1185">Reference proteome</keyword>
<dbReference type="OrthoDB" id="5486168at2"/>
<evidence type="ECO:0000313" key="1">
    <source>
        <dbReference type="EMBL" id="AMM42173.1"/>
    </source>
</evidence>
<dbReference type="Proteomes" id="UP000070560">
    <property type="component" value="Chromosome"/>
</dbReference>
<dbReference type="KEGG" id="daw:HS1_002391"/>
<accession>A0A7U4QMP2</accession>
<proteinExistence type="predicted"/>
<evidence type="ECO:0000313" key="2">
    <source>
        <dbReference type="Proteomes" id="UP000070560"/>
    </source>
</evidence>